<evidence type="ECO:0000256" key="1">
    <source>
        <dbReference type="ARBA" id="ARBA00001210"/>
    </source>
</evidence>
<dbReference type="Proteomes" id="UP000247540">
    <property type="component" value="Unassembled WGS sequence"/>
</dbReference>
<organism evidence="6 7">
    <name type="scientific">Xylophilus ampelinus</name>
    <dbReference type="NCBI Taxonomy" id="54067"/>
    <lineage>
        <taxon>Bacteria</taxon>
        <taxon>Pseudomonadati</taxon>
        <taxon>Pseudomonadota</taxon>
        <taxon>Betaproteobacteria</taxon>
        <taxon>Burkholderiales</taxon>
        <taxon>Xylophilus</taxon>
    </lineage>
</organism>
<gene>
    <name evidence="6" type="ORF">DFQ15_11428</name>
</gene>
<keyword evidence="4" id="KW-0547">Nucleotide-binding</keyword>
<name>A0A318SX75_9BURK</name>
<dbReference type="EC" id="2.4.2.52" evidence="2"/>
<evidence type="ECO:0000256" key="2">
    <source>
        <dbReference type="ARBA" id="ARBA00012074"/>
    </source>
</evidence>
<dbReference type="GO" id="GO:0051191">
    <property type="term" value="P:prosthetic group biosynthetic process"/>
    <property type="evidence" value="ECO:0007669"/>
    <property type="project" value="TreeGrafter"/>
</dbReference>
<dbReference type="PANTHER" id="PTHR30201">
    <property type="entry name" value="TRIPHOSPHORIBOSYL-DEPHOSPHO-COA SYNTHASE"/>
    <property type="match status" value="1"/>
</dbReference>
<dbReference type="GO" id="GO:0046917">
    <property type="term" value="F:triphosphoribosyl-dephospho-CoA synthase activity"/>
    <property type="evidence" value="ECO:0007669"/>
    <property type="project" value="UniProtKB-EC"/>
</dbReference>
<evidence type="ECO:0000313" key="7">
    <source>
        <dbReference type="Proteomes" id="UP000247540"/>
    </source>
</evidence>
<evidence type="ECO:0000256" key="4">
    <source>
        <dbReference type="ARBA" id="ARBA00022741"/>
    </source>
</evidence>
<sequence>MALYDELALTPKPGLVSFADSGSHTDMDARTFLRSLFALRHYFVQITTSRRQPAA</sequence>
<comment type="caution">
    <text evidence="6">The sequence shown here is derived from an EMBL/GenBank/DDBJ whole genome shotgun (WGS) entry which is preliminary data.</text>
</comment>
<dbReference type="PANTHER" id="PTHR30201:SF2">
    <property type="entry name" value="2-(5''-TRIPHOSPHORIBOSYL)-3'-DEPHOSPHOCOENZYME-A SYNTHASE"/>
    <property type="match status" value="1"/>
</dbReference>
<dbReference type="GO" id="GO:0005524">
    <property type="term" value="F:ATP binding"/>
    <property type="evidence" value="ECO:0007669"/>
    <property type="project" value="UniProtKB-KW"/>
</dbReference>
<evidence type="ECO:0000313" key="6">
    <source>
        <dbReference type="EMBL" id="PYE76243.1"/>
    </source>
</evidence>
<dbReference type="AlphaFoldDB" id="A0A318SX75"/>
<keyword evidence="7" id="KW-1185">Reference proteome</keyword>
<dbReference type="InterPro" id="IPR002736">
    <property type="entry name" value="CitG"/>
</dbReference>
<evidence type="ECO:0000256" key="3">
    <source>
        <dbReference type="ARBA" id="ARBA00022679"/>
    </source>
</evidence>
<evidence type="ECO:0000256" key="5">
    <source>
        <dbReference type="ARBA" id="ARBA00022840"/>
    </source>
</evidence>
<accession>A0A318SX75</accession>
<dbReference type="Pfam" id="PF01874">
    <property type="entry name" value="CitG"/>
    <property type="match status" value="1"/>
</dbReference>
<keyword evidence="3 6" id="KW-0808">Transferase</keyword>
<dbReference type="EMBL" id="QJTC01000014">
    <property type="protein sequence ID" value="PYE76243.1"/>
    <property type="molecule type" value="Genomic_DNA"/>
</dbReference>
<proteinExistence type="predicted"/>
<reference evidence="6 7" key="1">
    <citation type="submission" date="2018-06" db="EMBL/GenBank/DDBJ databases">
        <title>Genomic Encyclopedia of Type Strains, Phase III (KMG-III): the genomes of soil and plant-associated and newly described type strains.</title>
        <authorList>
            <person name="Whitman W."/>
        </authorList>
    </citation>
    <scope>NUCLEOTIDE SEQUENCE [LARGE SCALE GENOMIC DNA]</scope>
    <source>
        <strain evidence="6 7">CECT 7646</strain>
    </source>
</reference>
<comment type="catalytic activity">
    <reaction evidence="1">
        <text>3'-dephospho-CoA + ATP = 2'-(5''-triphospho-alpha-D-ribosyl)-3'-dephospho-CoA + adenine</text>
        <dbReference type="Rhea" id="RHEA:15117"/>
        <dbReference type="ChEBI" id="CHEBI:16708"/>
        <dbReference type="ChEBI" id="CHEBI:30616"/>
        <dbReference type="ChEBI" id="CHEBI:57328"/>
        <dbReference type="ChEBI" id="CHEBI:61378"/>
        <dbReference type="EC" id="2.4.2.52"/>
    </reaction>
</comment>
<protein>
    <recommendedName>
        <fullName evidence="2">triphosphoribosyl-dephospho-CoA synthase</fullName>
        <ecNumber evidence="2">2.4.2.52</ecNumber>
    </recommendedName>
</protein>
<keyword evidence="5" id="KW-0067">ATP-binding</keyword>